<evidence type="ECO:0000313" key="1">
    <source>
        <dbReference type="EMBL" id="EEP66960.1"/>
    </source>
</evidence>
<evidence type="ECO:0000313" key="2">
    <source>
        <dbReference type="Proteomes" id="UP000003009"/>
    </source>
</evidence>
<name>C4GMK2_9NEIS</name>
<dbReference type="Proteomes" id="UP000003009">
    <property type="component" value="Unassembled WGS sequence"/>
</dbReference>
<keyword evidence="2" id="KW-1185">Reference proteome</keyword>
<accession>C4GMK2</accession>
<gene>
    <name evidence="1" type="ORF">GCWU000324_02936</name>
</gene>
<comment type="caution">
    <text evidence="1">The sequence shown here is derived from an EMBL/GenBank/DDBJ whole genome shotgun (WGS) entry which is preliminary data.</text>
</comment>
<sequence length="53" mass="5709">MVFCSGTFINRSSKQQKWQHKNGGTVSDCLGGLTPHLDRGSLKTSICASVKPT</sequence>
<dbReference type="HOGENOM" id="CLU_3062461_0_0_4"/>
<organism evidence="1 2">
    <name type="scientific">Kingella oralis ATCC 51147</name>
    <dbReference type="NCBI Taxonomy" id="629741"/>
    <lineage>
        <taxon>Bacteria</taxon>
        <taxon>Pseudomonadati</taxon>
        <taxon>Pseudomonadota</taxon>
        <taxon>Betaproteobacteria</taxon>
        <taxon>Neisseriales</taxon>
        <taxon>Neisseriaceae</taxon>
        <taxon>Kingella</taxon>
    </lineage>
</organism>
<proteinExistence type="predicted"/>
<dbReference type="EMBL" id="ACJW02000007">
    <property type="protein sequence ID" value="EEP66960.1"/>
    <property type="molecule type" value="Genomic_DNA"/>
</dbReference>
<dbReference type="AlphaFoldDB" id="C4GMK2"/>
<reference evidence="1" key="1">
    <citation type="submission" date="2009-04" db="EMBL/GenBank/DDBJ databases">
        <authorList>
            <person name="Weinstock G."/>
            <person name="Sodergren E."/>
            <person name="Clifton S."/>
            <person name="Fulton L."/>
            <person name="Fulton B."/>
            <person name="Courtney L."/>
            <person name="Fronick C."/>
            <person name="Harrison M."/>
            <person name="Strong C."/>
            <person name="Farmer C."/>
            <person name="Delahaunty K."/>
            <person name="Markovic C."/>
            <person name="Hall O."/>
            <person name="Minx P."/>
            <person name="Tomlinson C."/>
            <person name="Mitreva M."/>
            <person name="Nelson J."/>
            <person name="Hou S."/>
            <person name="Wollam A."/>
            <person name="Pepin K.H."/>
            <person name="Johnson M."/>
            <person name="Bhonagiri V."/>
            <person name="Nash W.E."/>
            <person name="Warren W."/>
            <person name="Chinwalla A."/>
            <person name="Mardis E.R."/>
            <person name="Wilson R.K."/>
        </authorList>
    </citation>
    <scope>NUCLEOTIDE SEQUENCE [LARGE SCALE GENOMIC DNA]</scope>
    <source>
        <strain evidence="1">ATCC 51147</strain>
    </source>
</reference>
<protein>
    <submittedName>
        <fullName evidence="1">Uncharacterized protein</fullName>
    </submittedName>
</protein>